<evidence type="ECO:0000256" key="2">
    <source>
        <dbReference type="ARBA" id="ARBA00004606"/>
    </source>
</evidence>
<keyword evidence="12" id="KW-1185">Reference proteome</keyword>
<accession>A0AAV2J7X3</accession>
<evidence type="ECO:0000256" key="4">
    <source>
        <dbReference type="ARBA" id="ARBA00022553"/>
    </source>
</evidence>
<keyword evidence="10" id="KW-0449">Lipoprotein</keyword>
<comment type="similarity">
    <text evidence="3">Belongs to the phospholipid scramblase family.</text>
</comment>
<sequence length="498" mass="56285">MAFQEDNAHIYGMQNKVHALPNSRWEAFPPPYGPPDPAVPSVTFGLPSLGPTIPPGMEYLTQIDQLLIQQIVNLTEVFCGWEIRNRETNAYCFPWFLQEVEIQSPPGVPIGYMVQNWHWFLPKFTLLDASRRAVLKIEGSFCRIKCCADVVFDVLSLDEDRVVGQISKQWAGFLQEGFTDANNFGVTFPMDLEVRVKALLLVHRSLFTTRGSNVNNNNSKKIGQEKTLRRSVMAFQKVGTHIYGMQNKVHPLPNSGFPPPPAPPPPYGLSNPAATSATFDSAGLILSGMEYLTQIDQLLVEQLVDLMEVIGGWEKRNRYVIKNSVGQQVFTAEEDDIDCCTMQCCGPLRLFNIRILDNFNSEILAVTRKTNACCFPWCLQEVEIQSPPGFPIGYMVQNWHWFWPKFTLLDASRRAVLKIKGPFCRIKCCTDVVFDVLSLDEGRVVGQISKQWAGFLQEGFTDASHFSVMFPMDLEVKVKALLLGAVFLIDFMYFQKSK</sequence>
<keyword evidence="7" id="KW-1133">Transmembrane helix</keyword>
<protein>
    <recommendedName>
        <fullName evidence="13">Phospholipid scramblase</fullName>
    </recommendedName>
</protein>
<keyword evidence="5" id="KW-0812">Transmembrane</keyword>
<keyword evidence="6" id="KW-0106">Calcium</keyword>
<dbReference type="GO" id="GO:0017128">
    <property type="term" value="F:phospholipid scramblase activity"/>
    <property type="evidence" value="ECO:0007669"/>
    <property type="project" value="InterPro"/>
</dbReference>
<keyword evidence="8" id="KW-0472">Membrane</keyword>
<gene>
    <name evidence="11" type="ORF">KC01_LOCUS3565</name>
</gene>
<name>A0AAV2J7X3_KNICA</name>
<evidence type="ECO:0000256" key="10">
    <source>
        <dbReference type="ARBA" id="ARBA00023288"/>
    </source>
</evidence>
<evidence type="ECO:0000313" key="11">
    <source>
        <dbReference type="EMBL" id="CAL1571449.1"/>
    </source>
</evidence>
<keyword evidence="4" id="KW-0597">Phosphoprotein</keyword>
<dbReference type="GO" id="GO:0005886">
    <property type="term" value="C:plasma membrane"/>
    <property type="evidence" value="ECO:0007669"/>
    <property type="project" value="TreeGrafter"/>
</dbReference>
<comment type="cofactor">
    <cofactor evidence="1">
        <name>Ca(2+)</name>
        <dbReference type="ChEBI" id="CHEBI:29108"/>
    </cofactor>
</comment>
<dbReference type="AlphaFoldDB" id="A0AAV2J7X3"/>
<reference evidence="11 12" key="1">
    <citation type="submission" date="2024-04" db="EMBL/GenBank/DDBJ databases">
        <authorList>
            <person name="Waldvogel A.-M."/>
            <person name="Schoenle A."/>
        </authorList>
    </citation>
    <scope>NUCLEOTIDE SEQUENCE [LARGE SCALE GENOMIC DNA]</scope>
</reference>
<evidence type="ECO:0000256" key="6">
    <source>
        <dbReference type="ARBA" id="ARBA00022837"/>
    </source>
</evidence>
<dbReference type="PANTHER" id="PTHR23248:SF38">
    <property type="entry name" value="PHOSPHOLIPID SCRAMBLASE 1"/>
    <property type="match status" value="1"/>
</dbReference>
<evidence type="ECO:0000256" key="5">
    <source>
        <dbReference type="ARBA" id="ARBA00022692"/>
    </source>
</evidence>
<dbReference type="SUPFAM" id="SSF54518">
    <property type="entry name" value="Tubby C-terminal domain-like"/>
    <property type="match status" value="1"/>
</dbReference>
<dbReference type="PANTHER" id="PTHR23248">
    <property type="entry name" value="PHOSPHOLIPID SCRAMBLASE-RELATED"/>
    <property type="match status" value="1"/>
</dbReference>
<dbReference type="Pfam" id="PF03803">
    <property type="entry name" value="Scramblase"/>
    <property type="match status" value="2"/>
</dbReference>
<evidence type="ECO:0000256" key="7">
    <source>
        <dbReference type="ARBA" id="ARBA00022989"/>
    </source>
</evidence>
<evidence type="ECO:0000256" key="3">
    <source>
        <dbReference type="ARBA" id="ARBA00005350"/>
    </source>
</evidence>
<keyword evidence="9" id="KW-0564">Palmitate</keyword>
<dbReference type="InterPro" id="IPR025659">
    <property type="entry name" value="Tubby-like_C"/>
</dbReference>
<proteinExistence type="inferred from homology"/>
<dbReference type="Proteomes" id="UP001497482">
    <property type="component" value="Chromosome 10"/>
</dbReference>
<comment type="subcellular location">
    <subcellularLocation>
        <location evidence="2">Membrane</location>
        <topology evidence="2">Single-pass type II membrane protein</topology>
    </subcellularLocation>
</comment>
<evidence type="ECO:0000313" key="12">
    <source>
        <dbReference type="Proteomes" id="UP001497482"/>
    </source>
</evidence>
<evidence type="ECO:0000256" key="1">
    <source>
        <dbReference type="ARBA" id="ARBA00001913"/>
    </source>
</evidence>
<dbReference type="EMBL" id="OZ035832">
    <property type="protein sequence ID" value="CAL1571449.1"/>
    <property type="molecule type" value="Genomic_DNA"/>
</dbReference>
<dbReference type="InterPro" id="IPR005552">
    <property type="entry name" value="Scramblase"/>
</dbReference>
<evidence type="ECO:0000256" key="8">
    <source>
        <dbReference type="ARBA" id="ARBA00023136"/>
    </source>
</evidence>
<organism evidence="11 12">
    <name type="scientific">Knipowitschia caucasica</name>
    <name type="common">Caucasian dwarf goby</name>
    <name type="synonym">Pomatoschistus caucasicus</name>
    <dbReference type="NCBI Taxonomy" id="637954"/>
    <lineage>
        <taxon>Eukaryota</taxon>
        <taxon>Metazoa</taxon>
        <taxon>Chordata</taxon>
        <taxon>Craniata</taxon>
        <taxon>Vertebrata</taxon>
        <taxon>Euteleostomi</taxon>
        <taxon>Actinopterygii</taxon>
        <taxon>Neopterygii</taxon>
        <taxon>Teleostei</taxon>
        <taxon>Neoteleostei</taxon>
        <taxon>Acanthomorphata</taxon>
        <taxon>Gobiaria</taxon>
        <taxon>Gobiiformes</taxon>
        <taxon>Gobioidei</taxon>
        <taxon>Gobiidae</taxon>
        <taxon>Gobiinae</taxon>
        <taxon>Knipowitschia</taxon>
    </lineage>
</organism>
<evidence type="ECO:0000256" key="9">
    <source>
        <dbReference type="ARBA" id="ARBA00023139"/>
    </source>
</evidence>
<evidence type="ECO:0008006" key="13">
    <source>
        <dbReference type="Google" id="ProtNLM"/>
    </source>
</evidence>